<keyword evidence="5 9" id="KW-0378">Hydrolase</keyword>
<protein>
    <recommendedName>
        <fullName evidence="9 10">Proteasome subunit beta</fullName>
        <ecNumber evidence="9 10">3.4.25.1</ecNumber>
    </recommendedName>
    <alternativeName>
        <fullName evidence="9">20S proteasome beta subunit</fullName>
    </alternativeName>
    <alternativeName>
        <fullName evidence="9">Proteasome core protein PrcB</fullName>
    </alternativeName>
</protein>
<evidence type="ECO:0000256" key="1">
    <source>
        <dbReference type="ARBA" id="ARBA00001198"/>
    </source>
</evidence>
<keyword evidence="7 9" id="KW-0647">Proteasome</keyword>
<keyword evidence="2 9" id="KW-0963">Cytoplasm</keyword>
<evidence type="ECO:0000313" key="11">
    <source>
        <dbReference type="EMBL" id="KAF4410093.1"/>
    </source>
</evidence>
<keyword evidence="3 9" id="KW-0645">Protease</keyword>
<evidence type="ECO:0000313" key="12">
    <source>
        <dbReference type="Proteomes" id="UP000621266"/>
    </source>
</evidence>
<evidence type="ECO:0000256" key="4">
    <source>
        <dbReference type="ARBA" id="ARBA00022698"/>
    </source>
</evidence>
<comment type="catalytic activity">
    <reaction evidence="1 9">
        <text>Cleavage of peptide bonds with very broad specificity.</text>
        <dbReference type="EC" id="3.4.25.1"/>
    </reaction>
</comment>
<organism evidence="11 12">
    <name type="scientific">Streptomyces lycii</name>
    <dbReference type="NCBI Taxonomy" id="2654337"/>
    <lineage>
        <taxon>Bacteria</taxon>
        <taxon>Bacillati</taxon>
        <taxon>Actinomycetota</taxon>
        <taxon>Actinomycetes</taxon>
        <taxon>Kitasatosporales</taxon>
        <taxon>Streptomycetaceae</taxon>
        <taxon>Streptomyces</taxon>
    </lineage>
</organism>
<feature type="active site" description="Nucleophile" evidence="9">
    <location>
        <position position="54"/>
    </location>
</feature>
<dbReference type="GO" id="GO:0000502">
    <property type="term" value="C:proteasome complex"/>
    <property type="evidence" value="ECO:0007669"/>
    <property type="project" value="UniProtKB-KW"/>
</dbReference>
<evidence type="ECO:0000256" key="5">
    <source>
        <dbReference type="ARBA" id="ARBA00022801"/>
    </source>
</evidence>
<comment type="function">
    <text evidence="9">Component of the proteasome core, a large protease complex with broad specificity involved in protein degradation.</text>
</comment>
<evidence type="ECO:0000256" key="7">
    <source>
        <dbReference type="ARBA" id="ARBA00022942"/>
    </source>
</evidence>
<accession>A0ABQ7FRM5</accession>
<name>A0ABQ7FRM5_9ACTN</name>
<comment type="pathway">
    <text evidence="9">Protein degradation; proteasomal Pup-dependent pathway.</text>
</comment>
<dbReference type="PROSITE" id="PS51476">
    <property type="entry name" value="PROTEASOME_BETA_2"/>
    <property type="match status" value="1"/>
</dbReference>
<keyword evidence="4 9" id="KW-0888">Threonine protease</keyword>
<gene>
    <name evidence="9 11" type="primary">prcB</name>
    <name evidence="11" type="ORF">GCU69_05615</name>
</gene>
<dbReference type="EC" id="3.4.25.1" evidence="9 10"/>
<dbReference type="InterPro" id="IPR000243">
    <property type="entry name" value="Pept_T1A_subB"/>
</dbReference>
<comment type="subunit">
    <text evidence="9">The 20S proteasome core is composed of 14 alpha and 14 beta subunits that assemble into four stacked heptameric rings, resulting in a barrel-shaped structure. The two inner rings, each composed of seven catalytic beta subunits, are sandwiched by two outer rings, each composed of seven alpha subunits. The catalytic chamber with the active sites is on the inside of the barrel. Has a gated structure, the ends of the cylinder being occluded by the N-termini of the alpha-subunits. Is capped by the proteasome-associated ATPase, ARC.</text>
</comment>
<proteinExistence type="inferred from homology"/>
<comment type="caution">
    <text evidence="11">The sequence shown here is derived from an EMBL/GenBank/DDBJ whole genome shotgun (WGS) entry which is preliminary data.</text>
</comment>
<evidence type="ECO:0000256" key="10">
    <source>
        <dbReference type="NCBIfam" id="TIGR03690"/>
    </source>
</evidence>
<dbReference type="InterPro" id="IPR029055">
    <property type="entry name" value="Ntn_hydrolases_N"/>
</dbReference>
<reference evidence="11 12" key="1">
    <citation type="submission" date="2019-10" db="EMBL/GenBank/DDBJ databases">
        <title>Streptomyces tenebrisbrunneis sp.nov., an endogenous actinomycete isolated from of Lycium ruthenicum.</title>
        <authorList>
            <person name="Ma L."/>
        </authorList>
    </citation>
    <scope>NUCLEOTIDE SEQUENCE [LARGE SCALE GENOMIC DNA]</scope>
    <source>
        <strain evidence="11 12">TRM 66187</strain>
    </source>
</reference>
<evidence type="ECO:0000256" key="2">
    <source>
        <dbReference type="ARBA" id="ARBA00022490"/>
    </source>
</evidence>
<dbReference type="CDD" id="cd01906">
    <property type="entry name" value="proteasome_protease_HslV"/>
    <property type="match status" value="1"/>
</dbReference>
<comment type="activity regulation">
    <text evidence="9">The formation of the proteasomal ATPase ARC-20S proteasome complex, likely via the docking of the C-termini of ARC into the intersubunit pockets in the alpha-rings, may trigger opening of the gate for substrate entry. Interconversion between the open-gate and close-gate conformations leads to a dynamic regulation of the 20S proteasome proteolysis activity.</text>
</comment>
<comment type="similarity">
    <text evidence="9">Belongs to the peptidase T1B family.</text>
</comment>
<dbReference type="PANTHER" id="PTHR32194:SF0">
    <property type="entry name" value="ATP-DEPENDENT PROTEASE SUBUNIT HSLV"/>
    <property type="match status" value="1"/>
</dbReference>
<dbReference type="InterPro" id="IPR023333">
    <property type="entry name" value="Proteasome_suB-type"/>
</dbReference>
<dbReference type="InterPro" id="IPR001353">
    <property type="entry name" value="Proteasome_sua/b"/>
</dbReference>
<sequence>MEANTRSTGRLPAAFLTPGSSSFLDFLSEHSPELIPGNRTLPPLQGAVEAPHGTTIVAATFPGGVVLAGDRRATMGNVIAQRDIEKVFPADEFSAVGIAGTAGLAVEMVKLFQLELEHFEKVEGAQLSLEGKANRLSTMIRGNLGMALQGLAVVPLFAGWDVDRGKGRIFSYDVTGGRSEEGGFAATGSGSVFARGALKKLYREDLDERQATTLVVQALYDAADDDSATGGPDLARRIYPIVTVITDEGFRRLTNDESSRIARDIHERRLEQPDGPRAELL</sequence>
<dbReference type="SUPFAM" id="SSF56235">
    <property type="entry name" value="N-terminal nucleophile aminohydrolases (Ntn hydrolases)"/>
    <property type="match status" value="1"/>
</dbReference>
<dbReference type="GO" id="GO:0016787">
    <property type="term" value="F:hydrolase activity"/>
    <property type="evidence" value="ECO:0007669"/>
    <property type="project" value="UniProtKB-KW"/>
</dbReference>
<dbReference type="HAMAP" id="MF_02113_B">
    <property type="entry name" value="Proteasome_B_B"/>
    <property type="match status" value="1"/>
</dbReference>
<feature type="propeptide" id="PRO_5044925878" description="Removed in mature form; by autocatalysis" evidence="9">
    <location>
        <begin position="1"/>
        <end position="53"/>
    </location>
</feature>
<keyword evidence="12" id="KW-1185">Reference proteome</keyword>
<evidence type="ECO:0000256" key="6">
    <source>
        <dbReference type="ARBA" id="ARBA00022813"/>
    </source>
</evidence>
<evidence type="ECO:0000256" key="3">
    <source>
        <dbReference type="ARBA" id="ARBA00022670"/>
    </source>
</evidence>
<evidence type="ECO:0000256" key="9">
    <source>
        <dbReference type="HAMAP-Rule" id="MF_02113"/>
    </source>
</evidence>
<feature type="chain" id="PRO_5044925879" description="Proteasome subunit beta" evidence="9">
    <location>
        <begin position="54"/>
        <end position="281"/>
    </location>
</feature>
<dbReference type="RefSeq" id="WP_098751060.1">
    <property type="nucleotide sequence ID" value="NZ_WHPN01000130.1"/>
</dbReference>
<dbReference type="PRINTS" id="PR00141">
    <property type="entry name" value="PROTEASOME"/>
</dbReference>
<dbReference type="Pfam" id="PF00227">
    <property type="entry name" value="Proteasome"/>
    <property type="match status" value="1"/>
</dbReference>
<dbReference type="NCBIfam" id="TIGR03690">
    <property type="entry name" value="20S_bact_beta"/>
    <property type="match status" value="1"/>
</dbReference>
<dbReference type="Gene3D" id="3.60.20.10">
    <property type="entry name" value="Glutamine Phosphoribosylpyrophosphate, subunit 1, domain 1"/>
    <property type="match status" value="1"/>
</dbReference>
<dbReference type="PANTHER" id="PTHR32194">
    <property type="entry name" value="METALLOPROTEASE TLDD"/>
    <property type="match status" value="1"/>
</dbReference>
<keyword evidence="8 9" id="KW-0865">Zymogen</keyword>
<keyword evidence="6 9" id="KW-0068">Autocatalytic cleavage</keyword>
<evidence type="ECO:0000256" key="8">
    <source>
        <dbReference type="ARBA" id="ARBA00023145"/>
    </source>
</evidence>
<dbReference type="InterPro" id="IPR022483">
    <property type="entry name" value="PSB_actinobac"/>
</dbReference>
<dbReference type="Proteomes" id="UP000621266">
    <property type="component" value="Unassembled WGS sequence"/>
</dbReference>
<comment type="subcellular location">
    <subcellularLocation>
        <location evidence="9">Cytoplasm</location>
    </subcellularLocation>
</comment>
<dbReference type="EMBL" id="WHPN01000130">
    <property type="protein sequence ID" value="KAF4410093.1"/>
    <property type="molecule type" value="Genomic_DNA"/>
</dbReference>